<evidence type="ECO:0000256" key="10">
    <source>
        <dbReference type="SAM" id="Phobius"/>
    </source>
</evidence>
<dbReference type="InterPro" id="IPR056562">
    <property type="entry name" value="LysM2_CERK1_LYK3_4_5"/>
</dbReference>
<dbReference type="InterPro" id="IPR056563">
    <property type="entry name" value="LysM3_LYK4_5"/>
</dbReference>
<evidence type="ECO:0000256" key="4">
    <source>
        <dbReference type="ARBA" id="ARBA00022729"/>
    </source>
</evidence>
<dbReference type="GO" id="GO:0005886">
    <property type="term" value="C:plasma membrane"/>
    <property type="evidence" value="ECO:0007669"/>
    <property type="project" value="UniProtKB-SubCell"/>
</dbReference>
<accession>A0AAD8L586</accession>
<dbReference type="PANTHER" id="PTHR45927:SF5">
    <property type="entry name" value="PROTEIN KINASE DOMAIN-CONTAINING PROTEIN"/>
    <property type="match status" value="1"/>
</dbReference>
<feature type="signal peptide" evidence="11">
    <location>
        <begin position="1"/>
        <end position="20"/>
    </location>
</feature>
<dbReference type="SUPFAM" id="SSF56112">
    <property type="entry name" value="Protein kinase-like (PK-like)"/>
    <property type="match status" value="1"/>
</dbReference>
<dbReference type="SMART" id="SM00257">
    <property type="entry name" value="LysM"/>
    <property type="match status" value="2"/>
</dbReference>
<evidence type="ECO:0000259" key="12">
    <source>
        <dbReference type="PROSITE" id="PS50011"/>
    </source>
</evidence>
<dbReference type="Pfam" id="PF07714">
    <property type="entry name" value="PK_Tyr_Ser-Thr"/>
    <property type="match status" value="1"/>
</dbReference>
<evidence type="ECO:0000256" key="9">
    <source>
        <dbReference type="ARBA" id="ARBA00023157"/>
    </source>
</evidence>
<dbReference type="InterPro" id="IPR011009">
    <property type="entry name" value="Kinase-like_dom_sf"/>
</dbReference>
<dbReference type="PROSITE" id="PS51782">
    <property type="entry name" value="LYSM"/>
    <property type="match status" value="1"/>
</dbReference>
<dbReference type="AlphaFoldDB" id="A0AAD8L586"/>
<dbReference type="InterPro" id="IPR000719">
    <property type="entry name" value="Prot_kinase_dom"/>
</dbReference>
<feature type="domain" description="Protein kinase" evidence="12">
    <location>
        <begin position="316"/>
        <end position="603"/>
    </location>
</feature>
<name>A0AAD8L586_TARER</name>
<dbReference type="Gene3D" id="3.30.200.20">
    <property type="entry name" value="Phosphorylase Kinase, domain 1"/>
    <property type="match status" value="1"/>
</dbReference>
<dbReference type="FunFam" id="1.10.510.10:FF:000468">
    <property type="entry name" value="PTI1-like tyrosine-protein kinase 3"/>
    <property type="match status" value="1"/>
</dbReference>
<dbReference type="GO" id="GO:0004672">
    <property type="term" value="F:protein kinase activity"/>
    <property type="evidence" value="ECO:0007669"/>
    <property type="project" value="InterPro"/>
</dbReference>
<evidence type="ECO:0000256" key="11">
    <source>
        <dbReference type="SAM" id="SignalP"/>
    </source>
</evidence>
<keyword evidence="2" id="KW-1003">Cell membrane</keyword>
<dbReference type="InterPro" id="IPR001245">
    <property type="entry name" value="Ser-Thr/Tyr_kinase_cat_dom"/>
</dbReference>
<dbReference type="InterPro" id="IPR052611">
    <property type="entry name" value="Plant_RLK_LysM"/>
</dbReference>
<keyword evidence="7 10" id="KW-1133">Transmembrane helix</keyword>
<evidence type="ECO:0000256" key="3">
    <source>
        <dbReference type="ARBA" id="ARBA00022692"/>
    </source>
</evidence>
<sequence length="617" mass="69174">MFPFSIIFMLVLFLTLKSHAQQMYSGNLVMDCNNTDETGPSPAFLYTCNSIKPSCSAFLMFRTQPLYNTVMTISKLMSVDHTGLARINNITDSNKILPLNKELIIPVTCSCLGEYYQANTSFVIPTIYDTYFTIANSTYEALTTCSSLMRNNIYNQYDLHPGQKLQVPLRCACPTVSQTAVGVKYLLTYLITWKDSIQKISKRFKISSQDLALANGFSHVNEDDIFPFTTLLVPLSNEPLSSMTRTLGQKQNMSRKYIIIGAIAGSVSSVLCSLFVGYLLLKRNRVNACKMTKWELPKDIQLGIASVDQDFKIYRFGELEEASDGFSLQNRLSDSVYKGCLKGKTVVIKQMGPNANKEVKILQKFNHFNVIGLYGVCEHDRSCFLVYEFMENGSLKEWLQDKTLTSQESQTWTNRIRIGLDVAKGLQYLHNFANPAYVHKDINSCNILLSKDLRAKISNFGLARSTEKGQIANSSIKCPLESKGYHAPEYIESGIVSTKTDVYAFGVVLLELITGKNAVYVNDDDGEEVMLCEMVISSIGDEKHAKDKVDYLIDPRLQAIHPLGFTIDHGELALRLVKLSVACLEPESSRRLSMNEIVSTLMMIQMDAQSSDTMSMV</sequence>
<keyword evidence="5" id="KW-0547">Nucleotide-binding</keyword>
<dbReference type="EMBL" id="JAUHHV010000002">
    <property type="protein sequence ID" value="KAK1433001.1"/>
    <property type="molecule type" value="Genomic_DNA"/>
</dbReference>
<dbReference type="Pfam" id="PF23473">
    <property type="entry name" value="LysM3_LYK4_5"/>
    <property type="match status" value="1"/>
</dbReference>
<evidence type="ECO:0000256" key="8">
    <source>
        <dbReference type="ARBA" id="ARBA00023136"/>
    </source>
</evidence>
<evidence type="ECO:0000256" key="6">
    <source>
        <dbReference type="ARBA" id="ARBA00022840"/>
    </source>
</evidence>
<feature type="chain" id="PRO_5042131322" evidence="11">
    <location>
        <begin position="21"/>
        <end position="617"/>
    </location>
</feature>
<proteinExistence type="predicted"/>
<evidence type="ECO:0000259" key="13">
    <source>
        <dbReference type="PROSITE" id="PS51782"/>
    </source>
</evidence>
<evidence type="ECO:0000256" key="1">
    <source>
        <dbReference type="ARBA" id="ARBA00004162"/>
    </source>
</evidence>
<evidence type="ECO:0000256" key="5">
    <source>
        <dbReference type="ARBA" id="ARBA00022741"/>
    </source>
</evidence>
<keyword evidence="15" id="KW-1185">Reference proteome</keyword>
<gene>
    <name evidence="14" type="ORF">QVD17_09905</name>
</gene>
<feature type="domain" description="LysM" evidence="13">
    <location>
        <begin position="187"/>
        <end position="233"/>
    </location>
</feature>
<evidence type="ECO:0000313" key="14">
    <source>
        <dbReference type="EMBL" id="KAK1433001.1"/>
    </source>
</evidence>
<dbReference type="PANTHER" id="PTHR45927">
    <property type="entry name" value="LYSM-DOMAIN RECEPTOR-LIKE KINASE-RELATED"/>
    <property type="match status" value="1"/>
</dbReference>
<organism evidence="14 15">
    <name type="scientific">Tagetes erecta</name>
    <name type="common">African marigold</name>
    <dbReference type="NCBI Taxonomy" id="13708"/>
    <lineage>
        <taxon>Eukaryota</taxon>
        <taxon>Viridiplantae</taxon>
        <taxon>Streptophyta</taxon>
        <taxon>Embryophyta</taxon>
        <taxon>Tracheophyta</taxon>
        <taxon>Spermatophyta</taxon>
        <taxon>Magnoliopsida</taxon>
        <taxon>eudicotyledons</taxon>
        <taxon>Gunneridae</taxon>
        <taxon>Pentapetalae</taxon>
        <taxon>asterids</taxon>
        <taxon>campanulids</taxon>
        <taxon>Asterales</taxon>
        <taxon>Asteraceae</taxon>
        <taxon>Asteroideae</taxon>
        <taxon>Heliantheae alliance</taxon>
        <taxon>Tageteae</taxon>
        <taxon>Tagetes</taxon>
    </lineage>
</organism>
<dbReference type="GO" id="GO:0005524">
    <property type="term" value="F:ATP binding"/>
    <property type="evidence" value="ECO:0007669"/>
    <property type="project" value="UniProtKB-KW"/>
</dbReference>
<keyword evidence="3 10" id="KW-0812">Transmembrane</keyword>
<keyword evidence="6" id="KW-0067">ATP-binding</keyword>
<evidence type="ECO:0000313" key="15">
    <source>
        <dbReference type="Proteomes" id="UP001229421"/>
    </source>
</evidence>
<feature type="transmembrane region" description="Helical" evidence="10">
    <location>
        <begin position="257"/>
        <end position="281"/>
    </location>
</feature>
<comment type="caution">
    <text evidence="14">The sequence shown here is derived from an EMBL/GenBank/DDBJ whole genome shotgun (WGS) entry which is preliminary data.</text>
</comment>
<keyword evidence="9" id="KW-1015">Disulfide bond</keyword>
<dbReference type="InterPro" id="IPR036779">
    <property type="entry name" value="LysM_dom_sf"/>
</dbReference>
<dbReference type="Gene3D" id="1.10.510.10">
    <property type="entry name" value="Transferase(Phosphotransferase) domain 1"/>
    <property type="match status" value="1"/>
</dbReference>
<dbReference type="Gene3D" id="3.10.350.10">
    <property type="entry name" value="LysM domain"/>
    <property type="match status" value="1"/>
</dbReference>
<protein>
    <submittedName>
        <fullName evidence="14">Uncharacterized protein</fullName>
    </submittedName>
</protein>
<keyword evidence="8 10" id="KW-0472">Membrane</keyword>
<dbReference type="Proteomes" id="UP001229421">
    <property type="component" value="Unassembled WGS sequence"/>
</dbReference>
<reference evidence="14" key="1">
    <citation type="journal article" date="2023" name="bioRxiv">
        <title>Improved chromosome-level genome assembly for marigold (Tagetes erecta).</title>
        <authorList>
            <person name="Jiang F."/>
            <person name="Yuan L."/>
            <person name="Wang S."/>
            <person name="Wang H."/>
            <person name="Xu D."/>
            <person name="Wang A."/>
            <person name="Fan W."/>
        </authorList>
    </citation>
    <scope>NUCLEOTIDE SEQUENCE</scope>
    <source>
        <strain evidence="14">WSJ</strain>
        <tissue evidence="14">Leaf</tissue>
    </source>
</reference>
<evidence type="ECO:0000256" key="7">
    <source>
        <dbReference type="ARBA" id="ARBA00022989"/>
    </source>
</evidence>
<dbReference type="Pfam" id="PF23472">
    <property type="entry name" value="LysM2_CERK1_LYK3_4_5"/>
    <property type="match status" value="1"/>
</dbReference>
<dbReference type="PROSITE" id="PS50011">
    <property type="entry name" value="PROTEIN_KINASE_DOM"/>
    <property type="match status" value="1"/>
</dbReference>
<dbReference type="GO" id="GO:0051707">
    <property type="term" value="P:response to other organism"/>
    <property type="evidence" value="ECO:0007669"/>
    <property type="project" value="UniProtKB-ARBA"/>
</dbReference>
<dbReference type="InterPro" id="IPR018392">
    <property type="entry name" value="LysM"/>
</dbReference>
<dbReference type="Pfam" id="PF23446">
    <property type="entry name" value="LysM1_NFP_LYK"/>
    <property type="match status" value="1"/>
</dbReference>
<dbReference type="InterPro" id="IPR056561">
    <property type="entry name" value="NFP_LYK_LysM1"/>
</dbReference>
<comment type="subcellular location">
    <subcellularLocation>
        <location evidence="1">Cell membrane</location>
        <topology evidence="1">Single-pass membrane protein</topology>
    </subcellularLocation>
</comment>
<keyword evidence="4 11" id="KW-0732">Signal</keyword>
<evidence type="ECO:0000256" key="2">
    <source>
        <dbReference type="ARBA" id="ARBA00022475"/>
    </source>
</evidence>